<organism evidence="1 2">
    <name type="scientific">Eiseniibacteriota bacterium</name>
    <dbReference type="NCBI Taxonomy" id="2212470"/>
    <lineage>
        <taxon>Bacteria</taxon>
        <taxon>Candidatus Eiseniibacteriota</taxon>
    </lineage>
</organism>
<dbReference type="AlphaFoldDB" id="A0A538S9S6"/>
<dbReference type="InterPro" id="IPR011989">
    <property type="entry name" value="ARM-like"/>
</dbReference>
<feature type="non-terminal residue" evidence="1">
    <location>
        <position position="1"/>
    </location>
</feature>
<dbReference type="InterPro" id="IPR004155">
    <property type="entry name" value="PBS_lyase_HEAT"/>
</dbReference>
<dbReference type="InterPro" id="IPR016024">
    <property type="entry name" value="ARM-type_fold"/>
</dbReference>
<comment type="caution">
    <text evidence="1">The sequence shown here is derived from an EMBL/GenBank/DDBJ whole genome shotgun (WGS) entry which is preliminary data.</text>
</comment>
<evidence type="ECO:0000313" key="2">
    <source>
        <dbReference type="Proteomes" id="UP000320184"/>
    </source>
</evidence>
<evidence type="ECO:0000313" key="1">
    <source>
        <dbReference type="EMBL" id="TMQ48122.1"/>
    </source>
</evidence>
<evidence type="ECO:0008006" key="3">
    <source>
        <dbReference type="Google" id="ProtNLM"/>
    </source>
</evidence>
<dbReference type="EMBL" id="VBOT01000154">
    <property type="protein sequence ID" value="TMQ48122.1"/>
    <property type="molecule type" value="Genomic_DNA"/>
</dbReference>
<dbReference type="Proteomes" id="UP000320184">
    <property type="component" value="Unassembled WGS sequence"/>
</dbReference>
<gene>
    <name evidence="1" type="ORF">E6K73_12665</name>
</gene>
<proteinExistence type="predicted"/>
<protein>
    <recommendedName>
        <fullName evidence="3">HEAT repeat domain-containing protein</fullName>
    </recommendedName>
</protein>
<dbReference type="Pfam" id="PF13646">
    <property type="entry name" value="HEAT_2"/>
    <property type="match status" value="2"/>
</dbReference>
<dbReference type="SUPFAM" id="SSF48371">
    <property type="entry name" value="ARM repeat"/>
    <property type="match status" value="2"/>
</dbReference>
<name>A0A538S9S6_UNCEI</name>
<reference evidence="1 2" key="1">
    <citation type="journal article" date="2019" name="Nat. Microbiol.">
        <title>Mediterranean grassland soil C-N compound turnover is dependent on rainfall and depth, and is mediated by genomically divergent microorganisms.</title>
        <authorList>
            <person name="Diamond S."/>
            <person name="Andeer P.F."/>
            <person name="Li Z."/>
            <person name="Crits-Christoph A."/>
            <person name="Burstein D."/>
            <person name="Anantharaman K."/>
            <person name="Lane K.R."/>
            <person name="Thomas B.C."/>
            <person name="Pan C."/>
            <person name="Northen T.R."/>
            <person name="Banfield J.F."/>
        </authorList>
    </citation>
    <scope>NUCLEOTIDE SEQUENCE [LARGE SCALE GENOMIC DNA]</scope>
    <source>
        <strain evidence="1">WS_3</strain>
    </source>
</reference>
<sequence>EFSRSHFTHAWKEEAERDWKQQAVEVLREIISLDPGEDTRRSLSHSVVTWVSAALQRSSLHEAQRAVELLRELDPELKFSEEELTELMRRINYKPLVEYLDEADSNEQGRFAAFAVGLGRPGIDLAFSVMSQGTRSRTRAAASTALCYQCAGNPEMLEPYLGSKDAEAVIHVVFVLGQIGGSEVVGMLHVAAQHSDSRVRRQVVQSLGSVPAHDRLPLLLEQLDTEDPQLLATTLNMVARERSPDVAHALLRWIEGPDFESRGEDIQRAFFQALAEVAGDEVVPTLESLLHRGGWFARRSFSRAAAARTLQRIGTPAAQAVLTGGLKSRAAAVRSACQEALQVKVTP</sequence>
<dbReference type="Gene3D" id="1.25.10.10">
    <property type="entry name" value="Leucine-rich Repeat Variant"/>
    <property type="match status" value="1"/>
</dbReference>
<accession>A0A538S9S6</accession>
<dbReference type="SMART" id="SM00567">
    <property type="entry name" value="EZ_HEAT"/>
    <property type="match status" value="3"/>
</dbReference>